<sequence length="153" mass="16456">MNEPAVALVTTSRRRGRADHAANNGITLTLTLTLTLTQHVQKRTPNAQPLPPRHNLLSHPPRAMRLSPSLVSSTLAAFGAAATASPLASRAQYRLQCDGLNPATCTPWLHTSECYSPSTVWSPFDLAVCLSPDSAHSCFEFTRCRAACECVSA</sequence>
<evidence type="ECO:0000256" key="1">
    <source>
        <dbReference type="SAM" id="MobiDB-lite"/>
    </source>
</evidence>
<dbReference type="AlphaFoldDB" id="A0A0B2WR82"/>
<dbReference type="RefSeq" id="XP_040676551.1">
    <property type="nucleotide sequence ID" value="XM_040825560.1"/>
</dbReference>
<protein>
    <submittedName>
        <fullName evidence="2">Uncharacterized protein</fullName>
    </submittedName>
</protein>
<comment type="caution">
    <text evidence="2">The sequence shown here is derived from an EMBL/GenBank/DDBJ whole genome shotgun (WGS) entry which is preliminary data.</text>
</comment>
<reference evidence="2 3" key="1">
    <citation type="journal article" date="2014" name="Proc. Natl. Acad. Sci. U.S.A.">
        <title>Trajectory and genomic determinants of fungal-pathogen speciation and host adaptation.</title>
        <authorList>
            <person name="Hu X."/>
            <person name="Xiao G."/>
            <person name="Zheng P."/>
            <person name="Shang Y."/>
            <person name="Su Y."/>
            <person name="Zhang X."/>
            <person name="Liu X."/>
            <person name="Zhan S."/>
            <person name="St Leger R.J."/>
            <person name="Wang C."/>
        </authorList>
    </citation>
    <scope>NUCLEOTIDE SEQUENCE [LARGE SCALE GENOMIC DNA]</scope>
    <source>
        <strain evidence="2 3">ARSEF 1941</strain>
    </source>
</reference>
<dbReference type="GeneID" id="63741217"/>
<evidence type="ECO:0000313" key="2">
    <source>
        <dbReference type="EMBL" id="KHN95485.1"/>
    </source>
</evidence>
<evidence type="ECO:0000313" key="3">
    <source>
        <dbReference type="Proteomes" id="UP000030816"/>
    </source>
</evidence>
<feature type="region of interest" description="Disordered" evidence="1">
    <location>
        <begin position="40"/>
        <end position="61"/>
    </location>
</feature>
<dbReference type="Proteomes" id="UP000030816">
    <property type="component" value="Unassembled WGS sequence"/>
</dbReference>
<name>A0A0B2WR82_METAS</name>
<gene>
    <name evidence="2" type="ORF">MAM_06762</name>
</gene>
<dbReference type="HOGENOM" id="CLU_1713691_0_0_1"/>
<accession>A0A0B2WR82</accession>
<proteinExistence type="predicted"/>
<keyword evidence="3" id="KW-1185">Reference proteome</keyword>
<organism evidence="2 3">
    <name type="scientific">Metarhizium album (strain ARSEF 1941)</name>
    <dbReference type="NCBI Taxonomy" id="1081103"/>
    <lineage>
        <taxon>Eukaryota</taxon>
        <taxon>Fungi</taxon>
        <taxon>Dikarya</taxon>
        <taxon>Ascomycota</taxon>
        <taxon>Pezizomycotina</taxon>
        <taxon>Sordariomycetes</taxon>
        <taxon>Hypocreomycetidae</taxon>
        <taxon>Hypocreales</taxon>
        <taxon>Clavicipitaceae</taxon>
        <taxon>Metarhizium</taxon>
    </lineage>
</organism>
<dbReference type="EMBL" id="AZHE01000023">
    <property type="protein sequence ID" value="KHN95485.1"/>
    <property type="molecule type" value="Genomic_DNA"/>
</dbReference>